<gene>
    <name evidence="13" type="ORF">V6N11_002800</name>
</gene>
<evidence type="ECO:0000256" key="5">
    <source>
        <dbReference type="ARBA" id="ARBA00022692"/>
    </source>
</evidence>
<evidence type="ECO:0000313" key="13">
    <source>
        <dbReference type="EMBL" id="KAK9022547.1"/>
    </source>
</evidence>
<evidence type="ECO:0000256" key="8">
    <source>
        <dbReference type="ARBA" id="ARBA00023002"/>
    </source>
</evidence>
<dbReference type="PANTHER" id="PTHR11351:SF31">
    <property type="entry name" value="DESATURASE 1, ISOFORM A-RELATED"/>
    <property type="match status" value="1"/>
</dbReference>
<protein>
    <submittedName>
        <fullName evidence="13">Uncharacterized protein</fullName>
    </submittedName>
</protein>
<evidence type="ECO:0000256" key="4">
    <source>
        <dbReference type="ARBA" id="ARBA00022516"/>
    </source>
</evidence>
<keyword evidence="9" id="KW-0443">Lipid metabolism</keyword>
<feature type="transmembrane region" description="Helical" evidence="12">
    <location>
        <begin position="12"/>
        <end position="37"/>
    </location>
</feature>
<keyword evidence="8" id="KW-0560">Oxidoreductase</keyword>
<evidence type="ECO:0000256" key="11">
    <source>
        <dbReference type="ARBA" id="ARBA00023160"/>
    </source>
</evidence>
<comment type="similarity">
    <text evidence="3">Belongs to the fatty acid desaturase type 1 family.</text>
</comment>
<evidence type="ECO:0000256" key="9">
    <source>
        <dbReference type="ARBA" id="ARBA00023098"/>
    </source>
</evidence>
<comment type="subcellular location">
    <subcellularLocation>
        <location evidence="1">Membrane</location>
        <topology evidence="1">Multi-pass membrane protein</topology>
    </subcellularLocation>
</comment>
<name>A0ABR2SBI8_9ROSI</name>
<keyword evidence="6" id="KW-0276">Fatty acid metabolism</keyword>
<sequence length="103" mass="11719">MERSGYKQCCLPFVHLFISLGLLFGLLLVVLGLGITLSYHRNLCHRSFKLPKWLEYMFAYSGALLYALGGFPFLVWGMEKVRTITTMHSSTRLDTIWNGGNSI</sequence>
<keyword evidence="11" id="KW-0275">Fatty acid biosynthesis</keyword>
<dbReference type="InterPro" id="IPR015876">
    <property type="entry name" value="Acyl-CoA_DS"/>
</dbReference>
<evidence type="ECO:0000256" key="6">
    <source>
        <dbReference type="ARBA" id="ARBA00022832"/>
    </source>
</evidence>
<comment type="pathway">
    <text evidence="2">Lipid metabolism.</text>
</comment>
<dbReference type="EMBL" id="JBBPBN010000015">
    <property type="protein sequence ID" value="KAK9022547.1"/>
    <property type="molecule type" value="Genomic_DNA"/>
</dbReference>
<keyword evidence="4" id="KW-0444">Lipid biosynthesis</keyword>
<keyword evidence="7 12" id="KW-1133">Transmembrane helix</keyword>
<evidence type="ECO:0000256" key="3">
    <source>
        <dbReference type="ARBA" id="ARBA00009295"/>
    </source>
</evidence>
<organism evidence="13 14">
    <name type="scientific">Hibiscus sabdariffa</name>
    <name type="common">roselle</name>
    <dbReference type="NCBI Taxonomy" id="183260"/>
    <lineage>
        <taxon>Eukaryota</taxon>
        <taxon>Viridiplantae</taxon>
        <taxon>Streptophyta</taxon>
        <taxon>Embryophyta</taxon>
        <taxon>Tracheophyta</taxon>
        <taxon>Spermatophyta</taxon>
        <taxon>Magnoliopsida</taxon>
        <taxon>eudicotyledons</taxon>
        <taxon>Gunneridae</taxon>
        <taxon>Pentapetalae</taxon>
        <taxon>rosids</taxon>
        <taxon>malvids</taxon>
        <taxon>Malvales</taxon>
        <taxon>Malvaceae</taxon>
        <taxon>Malvoideae</taxon>
        <taxon>Hibiscus</taxon>
    </lineage>
</organism>
<keyword evidence="14" id="KW-1185">Reference proteome</keyword>
<evidence type="ECO:0000256" key="2">
    <source>
        <dbReference type="ARBA" id="ARBA00005189"/>
    </source>
</evidence>
<evidence type="ECO:0000256" key="1">
    <source>
        <dbReference type="ARBA" id="ARBA00004141"/>
    </source>
</evidence>
<comment type="caution">
    <text evidence="13">The sequence shown here is derived from an EMBL/GenBank/DDBJ whole genome shotgun (WGS) entry which is preliminary data.</text>
</comment>
<evidence type="ECO:0000256" key="7">
    <source>
        <dbReference type="ARBA" id="ARBA00022989"/>
    </source>
</evidence>
<keyword evidence="10 12" id="KW-0472">Membrane</keyword>
<accession>A0ABR2SBI8</accession>
<evidence type="ECO:0000256" key="12">
    <source>
        <dbReference type="SAM" id="Phobius"/>
    </source>
</evidence>
<evidence type="ECO:0000256" key="10">
    <source>
        <dbReference type="ARBA" id="ARBA00023136"/>
    </source>
</evidence>
<keyword evidence="5 12" id="KW-0812">Transmembrane</keyword>
<dbReference type="Proteomes" id="UP001396334">
    <property type="component" value="Unassembled WGS sequence"/>
</dbReference>
<proteinExistence type="inferred from homology"/>
<reference evidence="13 14" key="1">
    <citation type="journal article" date="2024" name="G3 (Bethesda)">
        <title>Genome assembly of Hibiscus sabdariffa L. provides insights into metabolisms of medicinal natural products.</title>
        <authorList>
            <person name="Kim T."/>
        </authorList>
    </citation>
    <scope>NUCLEOTIDE SEQUENCE [LARGE SCALE GENOMIC DNA]</scope>
    <source>
        <strain evidence="13">TK-2024</strain>
        <tissue evidence="13">Old leaves</tissue>
    </source>
</reference>
<feature type="transmembrane region" description="Helical" evidence="12">
    <location>
        <begin position="57"/>
        <end position="77"/>
    </location>
</feature>
<dbReference type="PANTHER" id="PTHR11351">
    <property type="entry name" value="ACYL-COA DESATURASE"/>
    <property type="match status" value="1"/>
</dbReference>
<evidence type="ECO:0000313" key="14">
    <source>
        <dbReference type="Proteomes" id="UP001396334"/>
    </source>
</evidence>